<name>I7GPE4_MACFA</name>
<dbReference type="EMBL" id="AB174230">
    <property type="protein sequence ID" value="BAE91292.1"/>
    <property type="molecule type" value="mRNA"/>
</dbReference>
<evidence type="ECO:0000313" key="4">
    <source>
        <dbReference type="Proteomes" id="UP000233100"/>
    </source>
</evidence>
<accession>I7GPE4</accession>
<feature type="chain" id="PRO_5044734979" evidence="1">
    <location>
        <begin position="23"/>
        <end position="34"/>
    </location>
</feature>
<keyword evidence="1" id="KW-0732">Signal</keyword>
<evidence type="ECO:0000313" key="2">
    <source>
        <dbReference type="EMBL" id="BAE91292.1"/>
    </source>
</evidence>
<gene>
    <name evidence="3" type="primary">NARS2</name>
</gene>
<proteinExistence type="evidence at transcript level"/>
<dbReference type="AlphaFoldDB" id="I7GPE4"/>
<keyword evidence="4" id="KW-1185">Reference proteome</keyword>
<dbReference type="Proteomes" id="UP000233100">
    <property type="component" value="Chromosome 14"/>
</dbReference>
<evidence type="ECO:0000256" key="1">
    <source>
        <dbReference type="SAM" id="SignalP"/>
    </source>
</evidence>
<evidence type="ECO:0000313" key="3">
    <source>
        <dbReference type="Ensembl" id="ENSMFAP00000055863.1"/>
    </source>
</evidence>
<sequence>MKMALSTQLLLLIFWFLELGNSLEEASEKNDTIS</sequence>
<reference evidence="3 4" key="2">
    <citation type="submission" date="2013-03" db="EMBL/GenBank/DDBJ databases">
        <authorList>
            <person name="Warren W."/>
            <person name="Wilson R.K."/>
        </authorList>
    </citation>
    <scope>NUCLEOTIDE SEQUENCE</scope>
</reference>
<dbReference type="GeneTree" id="ENSGT01030000234618"/>
<dbReference type="Ensembl" id="ENSMFAT00000080051.1">
    <property type="protein sequence ID" value="ENSMFAP00000055863.1"/>
    <property type="gene ID" value="ENSMFAG00000033477.2"/>
</dbReference>
<reference evidence="2" key="1">
    <citation type="journal article" date="2007" name="PLoS Biol.">
        <title>Rate of evolution in brain-expressed genes in humans and other primates.</title>
        <authorList>
            <person name="Wang H.-Y."/>
            <person name="Chien H.-C."/>
            <person name="Osada N."/>
            <person name="Hashimoto K."/>
            <person name="Sugano S."/>
            <person name="Gojobori T."/>
            <person name="Chou C.-K."/>
            <person name="Tsai S.-F."/>
            <person name="Wu C.-I."/>
            <person name="Shen C.-K.J."/>
        </authorList>
    </citation>
    <scope>NUCLEOTIDE SEQUENCE</scope>
</reference>
<organism evidence="2">
    <name type="scientific">Macaca fascicularis</name>
    <name type="common">Crab-eating macaque</name>
    <name type="synonym">Cynomolgus monkey</name>
    <dbReference type="NCBI Taxonomy" id="9541"/>
    <lineage>
        <taxon>Eukaryota</taxon>
        <taxon>Metazoa</taxon>
        <taxon>Chordata</taxon>
        <taxon>Craniata</taxon>
        <taxon>Vertebrata</taxon>
        <taxon>Euteleostomi</taxon>
        <taxon>Mammalia</taxon>
        <taxon>Eutheria</taxon>
        <taxon>Euarchontoglires</taxon>
        <taxon>Primates</taxon>
        <taxon>Haplorrhini</taxon>
        <taxon>Catarrhini</taxon>
        <taxon>Cercopithecidae</taxon>
        <taxon>Cercopithecinae</taxon>
        <taxon>Macaca</taxon>
    </lineage>
</organism>
<feature type="signal peptide" evidence="1">
    <location>
        <begin position="1"/>
        <end position="22"/>
    </location>
</feature>
<reference evidence="3" key="3">
    <citation type="submission" date="2025-05" db="UniProtKB">
        <authorList>
            <consortium name="Ensembl"/>
        </authorList>
    </citation>
    <scope>IDENTIFICATION</scope>
</reference>
<dbReference type="Bgee" id="ENSMFAG00000033477">
    <property type="expression patterns" value="Expressed in heart and 13 other cell types or tissues"/>
</dbReference>
<protein>
    <submittedName>
        <fullName evidence="3">Asparaginyl-tRNA synthetase 2, mitochondrial</fullName>
    </submittedName>
    <submittedName>
        <fullName evidence="2">Macaca fascicularis brain cDNA clone: QtrA-15566, similar to human hypothetical protein FLJ23441 (FLJ23441), mRNA, RefSeq: NM_024678.3</fullName>
    </submittedName>
</protein>